<dbReference type="PANTHER" id="PTHR47782">
    <property type="entry name" value="ZN(II)2CYS6 TRANSCRIPTION FACTOR (EUROFUNG)-RELATED"/>
    <property type="match status" value="1"/>
</dbReference>
<evidence type="ECO:0000256" key="8">
    <source>
        <dbReference type="SAM" id="MobiDB-lite"/>
    </source>
</evidence>
<dbReference type="OrthoDB" id="2399539at2759"/>
<feature type="region of interest" description="Disordered" evidence="8">
    <location>
        <begin position="17"/>
        <end position="58"/>
    </location>
</feature>
<evidence type="ECO:0000256" key="3">
    <source>
        <dbReference type="ARBA" id="ARBA00022833"/>
    </source>
</evidence>
<dbReference type="GO" id="GO:0008270">
    <property type="term" value="F:zinc ion binding"/>
    <property type="evidence" value="ECO:0007669"/>
    <property type="project" value="InterPro"/>
</dbReference>
<comment type="subcellular location">
    <subcellularLocation>
        <location evidence="1">Nucleus</location>
    </subcellularLocation>
</comment>
<reference evidence="11" key="1">
    <citation type="journal article" date="2021" name="BMC Genomics">
        <title>Chromosome-level genome assembly and manually-curated proteome of model necrotroph Parastagonospora nodorum Sn15 reveals a genome-wide trove of candidate effector homologs, and redundancy of virulence-related functions within an accessory chromosome.</title>
        <authorList>
            <person name="Bertazzoni S."/>
            <person name="Jones D.A.B."/>
            <person name="Phan H.T."/>
            <person name="Tan K.-C."/>
            <person name="Hane J.K."/>
        </authorList>
    </citation>
    <scope>NUCLEOTIDE SEQUENCE [LARGE SCALE GENOMIC DNA]</scope>
    <source>
        <strain evidence="11">SN15 / ATCC MYA-4574 / FGSC 10173)</strain>
    </source>
</reference>
<gene>
    <name evidence="10" type="ORF">JI435_041800</name>
</gene>
<dbReference type="SMART" id="SM00906">
    <property type="entry name" value="Fungal_trans"/>
    <property type="match status" value="1"/>
</dbReference>
<accession>A0A7U2I186</accession>
<dbReference type="AlphaFoldDB" id="A0A7U2I186"/>
<evidence type="ECO:0000256" key="4">
    <source>
        <dbReference type="ARBA" id="ARBA00023015"/>
    </source>
</evidence>
<dbReference type="EMBL" id="CP069030">
    <property type="protein sequence ID" value="QRC98069.1"/>
    <property type="molecule type" value="Genomic_DNA"/>
</dbReference>
<organism evidence="10 11">
    <name type="scientific">Phaeosphaeria nodorum (strain SN15 / ATCC MYA-4574 / FGSC 10173)</name>
    <name type="common">Glume blotch fungus</name>
    <name type="synonym">Parastagonospora nodorum</name>
    <dbReference type="NCBI Taxonomy" id="321614"/>
    <lineage>
        <taxon>Eukaryota</taxon>
        <taxon>Fungi</taxon>
        <taxon>Dikarya</taxon>
        <taxon>Ascomycota</taxon>
        <taxon>Pezizomycotina</taxon>
        <taxon>Dothideomycetes</taxon>
        <taxon>Pleosporomycetidae</taxon>
        <taxon>Pleosporales</taxon>
        <taxon>Pleosporineae</taxon>
        <taxon>Phaeosphaeriaceae</taxon>
        <taxon>Parastagonospora</taxon>
    </lineage>
</organism>
<name>A0A7U2I186_PHANO</name>
<evidence type="ECO:0000313" key="11">
    <source>
        <dbReference type="Proteomes" id="UP000663193"/>
    </source>
</evidence>
<protein>
    <recommendedName>
        <fullName evidence="9">Xylanolytic transcriptional activator regulatory domain-containing protein</fullName>
    </recommendedName>
</protein>
<dbReference type="GO" id="GO:0006355">
    <property type="term" value="P:regulation of DNA-templated transcription"/>
    <property type="evidence" value="ECO:0007669"/>
    <property type="project" value="UniProtKB-ARBA"/>
</dbReference>
<keyword evidence="7" id="KW-0539">Nucleus</keyword>
<sequence>MSGGHVCSLGQLAIKPNAPSTTPNYAQNNTPSSISSESAQQQNGMQLSSPPVMDHETHSAATASTFDGTYLSYVHAYFRHVHRAYPFLDRQEILSNAKASTYLNIWSDNPDSIILGLVLSIGSTTLERAGKLSVYNRPNMVVPYTRILSRCLSSPGLKGLQILPLLSLYSLFDPKGISTWSMVGILTRQAVMLGLSRTTGLPRALNPPEAELSNRLFWSIFVLDRMLAVSVGHSVGLVDEGMDIPQPAMTVEEFTSSERTANASLLQLNRHIIQLRQLEHQILDSLHKRGQVNIESMTSVNRATVLGQLRSAIDDWYSTGCLVCLPEADNIPIHSTITWLNARYYNLLILLYYPCHFNNQAKHISSIELVGCIRKYFKYNYILLENRQLPLNYITLNRLIPACLALMHCFGVIQPRHFSAKLELSSCIDILRAFPEDWLPAHQAKQVVIEFLGIVMAHEAYAAAQLFDCSEANTIPLTSTTNLSFQKILTDMLGIAKSAFGPISCYLSISSLSDSGHISAPPLGASITDLEKGNEQLSTWDPANCYDFGFL</sequence>
<dbReference type="InterPro" id="IPR052202">
    <property type="entry name" value="Yeast_MetPath_Reg"/>
</dbReference>
<dbReference type="GO" id="GO:0003677">
    <property type="term" value="F:DNA binding"/>
    <property type="evidence" value="ECO:0007669"/>
    <property type="project" value="UniProtKB-KW"/>
</dbReference>
<dbReference type="Proteomes" id="UP000663193">
    <property type="component" value="Chromosome 8"/>
</dbReference>
<keyword evidence="6" id="KW-0804">Transcription</keyword>
<dbReference type="CDD" id="cd12148">
    <property type="entry name" value="fungal_TF_MHR"/>
    <property type="match status" value="1"/>
</dbReference>
<keyword evidence="11" id="KW-1185">Reference proteome</keyword>
<evidence type="ECO:0000256" key="6">
    <source>
        <dbReference type="ARBA" id="ARBA00023163"/>
    </source>
</evidence>
<evidence type="ECO:0000256" key="2">
    <source>
        <dbReference type="ARBA" id="ARBA00022723"/>
    </source>
</evidence>
<keyword evidence="2" id="KW-0479">Metal-binding</keyword>
<dbReference type="PANTHER" id="PTHR47782:SF7">
    <property type="entry name" value="PROTEIN STB5"/>
    <property type="match status" value="1"/>
</dbReference>
<dbReference type="InterPro" id="IPR007219">
    <property type="entry name" value="XnlR_reg_dom"/>
</dbReference>
<dbReference type="GO" id="GO:0006351">
    <property type="term" value="P:DNA-templated transcription"/>
    <property type="evidence" value="ECO:0007669"/>
    <property type="project" value="InterPro"/>
</dbReference>
<evidence type="ECO:0000256" key="5">
    <source>
        <dbReference type="ARBA" id="ARBA00023125"/>
    </source>
</evidence>
<dbReference type="VEuPathDB" id="FungiDB:JI435_041800"/>
<evidence type="ECO:0000313" key="10">
    <source>
        <dbReference type="EMBL" id="QRC98069.1"/>
    </source>
</evidence>
<keyword evidence="4" id="KW-0805">Transcription regulation</keyword>
<feature type="compositionally biased region" description="Polar residues" evidence="8">
    <location>
        <begin position="18"/>
        <end position="49"/>
    </location>
</feature>
<keyword evidence="5" id="KW-0238">DNA-binding</keyword>
<proteinExistence type="predicted"/>
<evidence type="ECO:0000256" key="7">
    <source>
        <dbReference type="ARBA" id="ARBA00023242"/>
    </source>
</evidence>
<dbReference type="Pfam" id="PF04082">
    <property type="entry name" value="Fungal_trans"/>
    <property type="match status" value="1"/>
</dbReference>
<evidence type="ECO:0000259" key="9">
    <source>
        <dbReference type="SMART" id="SM00906"/>
    </source>
</evidence>
<evidence type="ECO:0000256" key="1">
    <source>
        <dbReference type="ARBA" id="ARBA00004123"/>
    </source>
</evidence>
<feature type="domain" description="Xylanolytic transcriptional activator regulatory" evidence="9">
    <location>
        <begin position="179"/>
        <end position="253"/>
    </location>
</feature>
<keyword evidence="3" id="KW-0862">Zinc</keyword>
<dbReference type="GO" id="GO:0005634">
    <property type="term" value="C:nucleus"/>
    <property type="evidence" value="ECO:0007669"/>
    <property type="project" value="UniProtKB-SubCell"/>
</dbReference>